<organism evidence="3 4">
    <name type="scientific">Nocardia ninae NBRC 108245</name>
    <dbReference type="NCBI Taxonomy" id="1210091"/>
    <lineage>
        <taxon>Bacteria</taxon>
        <taxon>Bacillati</taxon>
        <taxon>Actinomycetota</taxon>
        <taxon>Actinomycetes</taxon>
        <taxon>Mycobacteriales</taxon>
        <taxon>Nocardiaceae</taxon>
        <taxon>Nocardia</taxon>
    </lineage>
</organism>
<dbReference type="InterPro" id="IPR016084">
    <property type="entry name" value="Haem_Oase-like_multi-hlx"/>
</dbReference>
<sequence length="349" mass="38139">MTRTIPGKPQLLAEVSDTSANTLELRSGEVTFEVEPEDDITAAQLGAVLRSTDGTASLSEISAKTGVAPDKLTTILLPAQIAGLLADRSTPEAESPMAVLSSVEHVVNKLLEELIFDGPFWRAILDRPEQVEPNVYYGFGLENWYFLSRESEFDSAILSYPSSDAIRTMANDFYHEEHRHDDIVVRAFEGLGISRQDLVSARPLSTTSALIKLLSWWARTDPLFFIATIGILEGRLEKAESEGAYYDSFLRAAAAAGIATHFVEPLRQHAKVNAGHDHGSVSREFFAALPPLPVGTEARLVGKAHLFVEAYAEFFNGILEYYGDPDRPLVRTIGSSPVTTTAGVENGRS</sequence>
<evidence type="ECO:0000313" key="4">
    <source>
        <dbReference type="Proteomes" id="UP000321424"/>
    </source>
</evidence>
<dbReference type="Pfam" id="PF03070">
    <property type="entry name" value="TENA_THI-4"/>
    <property type="match status" value="1"/>
</dbReference>
<dbReference type="EMBL" id="BJXA01000010">
    <property type="protein sequence ID" value="GEM37667.1"/>
    <property type="molecule type" value="Genomic_DNA"/>
</dbReference>
<dbReference type="Proteomes" id="UP000321424">
    <property type="component" value="Unassembled WGS sequence"/>
</dbReference>
<name>A0A511MBU5_9NOCA</name>
<proteinExistence type="predicted"/>
<evidence type="ECO:0000256" key="1">
    <source>
        <dbReference type="ARBA" id="ARBA00004948"/>
    </source>
</evidence>
<reference evidence="3 4" key="1">
    <citation type="submission" date="2019-07" db="EMBL/GenBank/DDBJ databases">
        <title>Whole genome shotgun sequence of Nocardia ninae NBRC 108245.</title>
        <authorList>
            <person name="Hosoyama A."/>
            <person name="Uohara A."/>
            <person name="Ohji S."/>
            <person name="Ichikawa N."/>
        </authorList>
    </citation>
    <scope>NUCLEOTIDE SEQUENCE [LARGE SCALE GENOMIC DNA]</scope>
    <source>
        <strain evidence="3 4">NBRC 108245</strain>
    </source>
</reference>
<feature type="domain" description="Thiaminase-2/PQQC" evidence="2">
    <location>
        <begin position="141"/>
        <end position="223"/>
    </location>
</feature>
<dbReference type="RefSeq" id="WP_147129765.1">
    <property type="nucleotide sequence ID" value="NZ_BJXA01000010.1"/>
</dbReference>
<accession>A0A511MBU5</accession>
<dbReference type="Gene3D" id="1.20.910.10">
    <property type="entry name" value="Heme oxygenase-like"/>
    <property type="match status" value="1"/>
</dbReference>
<comment type="caution">
    <text evidence="3">The sequence shown here is derived from an EMBL/GenBank/DDBJ whole genome shotgun (WGS) entry which is preliminary data.</text>
</comment>
<keyword evidence="4" id="KW-1185">Reference proteome</keyword>
<protein>
    <recommendedName>
        <fullName evidence="2">Thiaminase-2/PQQC domain-containing protein</fullName>
    </recommendedName>
</protein>
<dbReference type="AlphaFoldDB" id="A0A511MBU5"/>
<dbReference type="SUPFAM" id="SSF48613">
    <property type="entry name" value="Heme oxygenase-like"/>
    <property type="match status" value="1"/>
</dbReference>
<evidence type="ECO:0000313" key="3">
    <source>
        <dbReference type="EMBL" id="GEM37667.1"/>
    </source>
</evidence>
<dbReference type="InterPro" id="IPR004305">
    <property type="entry name" value="Thiaminase-2/PQQC"/>
</dbReference>
<evidence type="ECO:0000259" key="2">
    <source>
        <dbReference type="Pfam" id="PF03070"/>
    </source>
</evidence>
<comment type="pathway">
    <text evidence="1">Cofactor biosynthesis; thiamine diphosphate biosynthesis.</text>
</comment>
<dbReference type="OrthoDB" id="5195905at2"/>
<gene>
    <name evidence="3" type="ORF">NN4_21860</name>
</gene>